<organism evidence="1 2">
    <name type="scientific">Eumeta variegata</name>
    <name type="common">Bagworm moth</name>
    <name type="synonym">Eumeta japonica</name>
    <dbReference type="NCBI Taxonomy" id="151549"/>
    <lineage>
        <taxon>Eukaryota</taxon>
        <taxon>Metazoa</taxon>
        <taxon>Ecdysozoa</taxon>
        <taxon>Arthropoda</taxon>
        <taxon>Hexapoda</taxon>
        <taxon>Insecta</taxon>
        <taxon>Pterygota</taxon>
        <taxon>Neoptera</taxon>
        <taxon>Endopterygota</taxon>
        <taxon>Lepidoptera</taxon>
        <taxon>Glossata</taxon>
        <taxon>Ditrysia</taxon>
        <taxon>Tineoidea</taxon>
        <taxon>Psychidae</taxon>
        <taxon>Oiketicinae</taxon>
        <taxon>Eumeta</taxon>
    </lineage>
</organism>
<keyword evidence="2" id="KW-1185">Reference proteome</keyword>
<accession>A0A4C1U4J8</accession>
<gene>
    <name evidence="1" type="ORF">EVAR_11078_1</name>
</gene>
<sequence>MLGRCWSVTTAVSIYSTRVALSIARVRTAAGGGRRAAARALTRVIRADKRAPRGSAAALAEAATLPTVDGASPLRAEGSAPEVPDVHLPESVDFRRCSENPRLQYHRKNDKDYDILCLQLHRTCRSAGAPAEETLVGVIS</sequence>
<evidence type="ECO:0000313" key="2">
    <source>
        <dbReference type="Proteomes" id="UP000299102"/>
    </source>
</evidence>
<comment type="caution">
    <text evidence="1">The sequence shown here is derived from an EMBL/GenBank/DDBJ whole genome shotgun (WGS) entry which is preliminary data.</text>
</comment>
<dbReference type="AlphaFoldDB" id="A0A4C1U4J8"/>
<dbReference type="Proteomes" id="UP000299102">
    <property type="component" value="Unassembled WGS sequence"/>
</dbReference>
<name>A0A4C1U4J8_EUMVA</name>
<protein>
    <submittedName>
        <fullName evidence="1">Uncharacterized protein</fullName>
    </submittedName>
</protein>
<reference evidence="1 2" key="1">
    <citation type="journal article" date="2019" name="Commun. Biol.">
        <title>The bagworm genome reveals a unique fibroin gene that provides high tensile strength.</title>
        <authorList>
            <person name="Kono N."/>
            <person name="Nakamura H."/>
            <person name="Ohtoshi R."/>
            <person name="Tomita M."/>
            <person name="Numata K."/>
            <person name="Arakawa K."/>
        </authorList>
    </citation>
    <scope>NUCLEOTIDE SEQUENCE [LARGE SCALE GENOMIC DNA]</scope>
</reference>
<dbReference type="EMBL" id="BGZK01000125">
    <property type="protein sequence ID" value="GBP21047.1"/>
    <property type="molecule type" value="Genomic_DNA"/>
</dbReference>
<proteinExistence type="predicted"/>
<evidence type="ECO:0000313" key="1">
    <source>
        <dbReference type="EMBL" id="GBP21047.1"/>
    </source>
</evidence>